<reference evidence="2" key="1">
    <citation type="submission" date="2013-09" db="EMBL/GenBank/DDBJ databases">
        <title>Corchorus olitorius genome sequencing.</title>
        <authorList>
            <person name="Alam M."/>
            <person name="Haque M.S."/>
            <person name="Islam M.S."/>
            <person name="Emdad E.M."/>
            <person name="Islam M.M."/>
            <person name="Ahmed B."/>
            <person name="Halim A."/>
            <person name="Hossen Q.M.M."/>
            <person name="Hossain M.Z."/>
            <person name="Ahmed R."/>
            <person name="Khan M.M."/>
            <person name="Islam R."/>
            <person name="Rashid M.M."/>
            <person name="Khan S.A."/>
            <person name="Rahman M.S."/>
            <person name="Alam M."/>
            <person name="Yahiya A.S."/>
            <person name="Khan M.S."/>
            <person name="Azam M.S."/>
            <person name="Haque T."/>
            <person name="Lashkar M.Z.H."/>
            <person name="Akhand A.I."/>
            <person name="Morshed G."/>
            <person name="Roy S."/>
            <person name="Uddin K.S."/>
            <person name="Rabeya T."/>
            <person name="Hossain A.S."/>
            <person name="Chowdhury A."/>
            <person name="Snigdha A.R."/>
            <person name="Mortoza M.S."/>
            <person name="Matin S.A."/>
            <person name="Hoque S.M.E."/>
            <person name="Islam M.K."/>
            <person name="Roy D.K."/>
            <person name="Haider R."/>
            <person name="Moosa M.M."/>
            <person name="Elias S.M."/>
            <person name="Hasan A.M."/>
            <person name="Jahan S."/>
            <person name="Shafiuddin M."/>
            <person name="Mahmood N."/>
            <person name="Shommy N.S."/>
        </authorList>
    </citation>
    <scope>NUCLEOTIDE SEQUENCE [LARGE SCALE GENOMIC DNA]</scope>
    <source>
        <strain evidence="2">cv. O-4</strain>
    </source>
</reference>
<keyword evidence="2" id="KW-1185">Reference proteome</keyword>
<name>A0A1R3IA40_9ROSI</name>
<keyword evidence="1" id="KW-0547">Nucleotide-binding</keyword>
<dbReference type="STRING" id="93759.A0A1R3IA40"/>
<accession>A0A1R3IA40</accession>
<evidence type="ECO:0000313" key="2">
    <source>
        <dbReference type="Proteomes" id="UP000187203"/>
    </source>
</evidence>
<evidence type="ECO:0000313" key="1">
    <source>
        <dbReference type="EMBL" id="OMO79424.1"/>
    </source>
</evidence>
<keyword evidence="1" id="KW-0067">ATP-binding</keyword>
<gene>
    <name evidence="1" type="ORF">COLO4_24439</name>
</gene>
<proteinExistence type="predicted"/>
<keyword evidence="1" id="KW-0347">Helicase</keyword>
<dbReference type="AlphaFoldDB" id="A0A1R3IA40"/>
<keyword evidence="1" id="KW-0378">Hydrolase</keyword>
<dbReference type="PANTHER" id="PTHR45786">
    <property type="entry name" value="DNA BINDING PROTEIN-LIKE"/>
    <property type="match status" value="1"/>
</dbReference>
<protein>
    <submittedName>
        <fullName evidence="1">ATP-dependent DNA helicase PIF1</fullName>
    </submittedName>
</protein>
<dbReference type="EMBL" id="AWUE01018550">
    <property type="protein sequence ID" value="OMO79424.1"/>
    <property type="molecule type" value="Genomic_DNA"/>
</dbReference>
<dbReference type="OrthoDB" id="10051381at2759"/>
<dbReference type="GO" id="GO:0004386">
    <property type="term" value="F:helicase activity"/>
    <property type="evidence" value="ECO:0007669"/>
    <property type="project" value="UniProtKB-KW"/>
</dbReference>
<sequence length="233" mass="26028">MGAMIDTNVNKRGKPFIYKINDTNYHKMGSLLSGTNGKVKFTQLYFFDTKNEVKNRLRCLGGVSTSEDFGHSKNVKDIIVDSKSIRLQRISELQPLNMSMQYPILFPYGDDGYYDSIQYVKTEGKRKTTRQFLTQRIMHTYSNKELVEISMMEPLGGLDSSSKAECLVAIKYLGFGFTILFLELVTIEVLTGSGGEARSAVEAGVEVDVVVVGLEDSCKTIRLGLDKKLFAGD</sequence>
<comment type="caution">
    <text evidence="1">The sequence shown here is derived from an EMBL/GenBank/DDBJ whole genome shotgun (WGS) entry which is preliminary data.</text>
</comment>
<organism evidence="1 2">
    <name type="scientific">Corchorus olitorius</name>
    <dbReference type="NCBI Taxonomy" id="93759"/>
    <lineage>
        <taxon>Eukaryota</taxon>
        <taxon>Viridiplantae</taxon>
        <taxon>Streptophyta</taxon>
        <taxon>Embryophyta</taxon>
        <taxon>Tracheophyta</taxon>
        <taxon>Spermatophyta</taxon>
        <taxon>Magnoliopsida</taxon>
        <taxon>eudicotyledons</taxon>
        <taxon>Gunneridae</taxon>
        <taxon>Pentapetalae</taxon>
        <taxon>rosids</taxon>
        <taxon>malvids</taxon>
        <taxon>Malvales</taxon>
        <taxon>Malvaceae</taxon>
        <taxon>Grewioideae</taxon>
        <taxon>Apeibeae</taxon>
        <taxon>Corchorus</taxon>
    </lineage>
</organism>
<dbReference type="PANTHER" id="PTHR45786:SF74">
    <property type="entry name" value="ATP-DEPENDENT DNA HELICASE"/>
    <property type="match status" value="1"/>
</dbReference>
<dbReference type="Proteomes" id="UP000187203">
    <property type="component" value="Unassembled WGS sequence"/>
</dbReference>